<gene>
    <name evidence="5 8" type="primary">fmt</name>
    <name evidence="8" type="ORF">SPIRO4BDMA_40318</name>
</gene>
<dbReference type="CDD" id="cd08646">
    <property type="entry name" value="FMT_core_Met-tRNA-FMT_N"/>
    <property type="match status" value="1"/>
</dbReference>
<evidence type="ECO:0000256" key="3">
    <source>
        <dbReference type="ARBA" id="ARBA00022679"/>
    </source>
</evidence>
<feature type="binding site" evidence="5">
    <location>
        <begin position="111"/>
        <end position="114"/>
    </location>
    <ligand>
        <name>(6S)-5,6,7,8-tetrahydrofolate</name>
        <dbReference type="ChEBI" id="CHEBI:57453"/>
    </ligand>
</feature>
<protein>
    <recommendedName>
        <fullName evidence="2 5">Methionyl-tRNA formyltransferase</fullName>
        <ecNumber evidence="2 5">2.1.2.9</ecNumber>
    </recommendedName>
</protein>
<evidence type="ECO:0000256" key="5">
    <source>
        <dbReference type="HAMAP-Rule" id="MF_00182"/>
    </source>
</evidence>
<evidence type="ECO:0000259" key="7">
    <source>
        <dbReference type="Pfam" id="PF02911"/>
    </source>
</evidence>
<evidence type="ECO:0000256" key="4">
    <source>
        <dbReference type="ARBA" id="ARBA00022917"/>
    </source>
</evidence>
<evidence type="ECO:0000256" key="2">
    <source>
        <dbReference type="ARBA" id="ARBA00012261"/>
    </source>
</evidence>
<comment type="function">
    <text evidence="5">Attaches a formyl group to the free amino group of methionyl-tRNA(fMet). The formyl group appears to play a dual role in the initiator identity of N-formylmethionyl-tRNA by promoting its recognition by IF2 and preventing the misappropriation of this tRNA by the elongation apparatus.</text>
</comment>
<dbReference type="InterPro" id="IPR044135">
    <property type="entry name" value="Met-tRNA-FMT_C"/>
</dbReference>
<dbReference type="GO" id="GO:0005829">
    <property type="term" value="C:cytosol"/>
    <property type="evidence" value="ECO:0007669"/>
    <property type="project" value="TreeGrafter"/>
</dbReference>
<keyword evidence="4 5" id="KW-0648">Protein biosynthesis</keyword>
<dbReference type="NCBIfam" id="TIGR00460">
    <property type="entry name" value="fmt"/>
    <property type="match status" value="1"/>
</dbReference>
<dbReference type="InterPro" id="IPR041711">
    <property type="entry name" value="Met-tRNA-FMT_N"/>
</dbReference>
<dbReference type="InterPro" id="IPR002376">
    <property type="entry name" value="Formyl_transf_N"/>
</dbReference>
<keyword evidence="3 5" id="KW-0808">Transferase</keyword>
<dbReference type="Pfam" id="PF00551">
    <property type="entry name" value="Formyl_trans_N"/>
    <property type="match status" value="1"/>
</dbReference>
<name>A0A3P3XNY3_9SPIR</name>
<sequence length="320" mass="34372">MRVLFAGSPDIAVPAMEALAASSHTVTAVLTNPASKVGRGLKMSGTPVAQAALRLWGDGVPIFTFETLKTTAREAVAACNADILVSFAYGHIFGPKFMALFPKGGINVHPSLLPRWRGSSPIQHTILAMDEETGISIQTIAPEMDTGDLLLVQRIPLTGREKAGTLSGLCAHLAAPMVVEALDAIDQGKARPRPQTGDPTYCGKISKEDGRVDWGRPSRELDARIRAFDPWPGSYTILRYMRLSILEAEPFDEFVPSIADEHVTNSVPGTIIAVAATKGIILKTGQGYLAVKHLQLASRKSVCFREFANGVRDLVGTVLF</sequence>
<dbReference type="Pfam" id="PF02911">
    <property type="entry name" value="Formyl_trans_C"/>
    <property type="match status" value="1"/>
</dbReference>
<dbReference type="InterPro" id="IPR005794">
    <property type="entry name" value="Fmt"/>
</dbReference>
<dbReference type="GO" id="GO:0004479">
    <property type="term" value="F:methionyl-tRNA formyltransferase activity"/>
    <property type="evidence" value="ECO:0007669"/>
    <property type="project" value="UniProtKB-UniRule"/>
</dbReference>
<organism evidence="8">
    <name type="scientific">uncultured spirochete</name>
    <dbReference type="NCBI Taxonomy" id="156406"/>
    <lineage>
        <taxon>Bacteria</taxon>
        <taxon>Pseudomonadati</taxon>
        <taxon>Spirochaetota</taxon>
        <taxon>Spirochaetia</taxon>
        <taxon>Spirochaetales</taxon>
        <taxon>environmental samples</taxon>
    </lineage>
</organism>
<dbReference type="AlphaFoldDB" id="A0A3P3XNY3"/>
<dbReference type="CDD" id="cd08704">
    <property type="entry name" value="Met_tRNA_FMT_C"/>
    <property type="match status" value="1"/>
</dbReference>
<dbReference type="SUPFAM" id="SSF53328">
    <property type="entry name" value="Formyltransferase"/>
    <property type="match status" value="1"/>
</dbReference>
<reference evidence="8" key="1">
    <citation type="submission" date="2017-02" db="EMBL/GenBank/DDBJ databases">
        <authorList>
            <person name="Regsiter A."/>
            <person name="William W."/>
        </authorList>
    </citation>
    <scope>NUCLEOTIDE SEQUENCE</scope>
    <source>
        <strain evidence="8">BdmA 4</strain>
    </source>
</reference>
<dbReference type="PANTHER" id="PTHR11138:SF5">
    <property type="entry name" value="METHIONYL-TRNA FORMYLTRANSFERASE, MITOCHONDRIAL"/>
    <property type="match status" value="1"/>
</dbReference>
<feature type="domain" description="Formyl transferase N-terminal" evidence="6">
    <location>
        <begin position="2"/>
        <end position="181"/>
    </location>
</feature>
<dbReference type="Gene3D" id="3.40.50.12230">
    <property type="match status" value="1"/>
</dbReference>
<evidence type="ECO:0000313" key="8">
    <source>
        <dbReference type="EMBL" id="SLM17749.1"/>
    </source>
</evidence>
<accession>A0A3P3XNY3</accession>
<dbReference type="InterPro" id="IPR005793">
    <property type="entry name" value="Formyl_trans_C"/>
</dbReference>
<dbReference type="InterPro" id="IPR036477">
    <property type="entry name" value="Formyl_transf_N_sf"/>
</dbReference>
<proteinExistence type="inferred from homology"/>
<evidence type="ECO:0000259" key="6">
    <source>
        <dbReference type="Pfam" id="PF00551"/>
    </source>
</evidence>
<comment type="catalytic activity">
    <reaction evidence="5">
        <text>L-methionyl-tRNA(fMet) + (6R)-10-formyltetrahydrofolate = N-formyl-L-methionyl-tRNA(fMet) + (6S)-5,6,7,8-tetrahydrofolate + H(+)</text>
        <dbReference type="Rhea" id="RHEA:24380"/>
        <dbReference type="Rhea" id="RHEA-COMP:9952"/>
        <dbReference type="Rhea" id="RHEA-COMP:9953"/>
        <dbReference type="ChEBI" id="CHEBI:15378"/>
        <dbReference type="ChEBI" id="CHEBI:57453"/>
        <dbReference type="ChEBI" id="CHEBI:78530"/>
        <dbReference type="ChEBI" id="CHEBI:78844"/>
        <dbReference type="ChEBI" id="CHEBI:195366"/>
        <dbReference type="EC" id="2.1.2.9"/>
    </reaction>
</comment>
<dbReference type="PANTHER" id="PTHR11138">
    <property type="entry name" value="METHIONYL-TRNA FORMYLTRANSFERASE"/>
    <property type="match status" value="1"/>
</dbReference>
<dbReference type="SUPFAM" id="SSF50486">
    <property type="entry name" value="FMT C-terminal domain-like"/>
    <property type="match status" value="1"/>
</dbReference>
<evidence type="ECO:0000256" key="1">
    <source>
        <dbReference type="ARBA" id="ARBA00010699"/>
    </source>
</evidence>
<feature type="domain" description="Formyl transferase C-terminal" evidence="7">
    <location>
        <begin position="204"/>
        <end position="311"/>
    </location>
</feature>
<dbReference type="InterPro" id="IPR011034">
    <property type="entry name" value="Formyl_transferase-like_C_sf"/>
</dbReference>
<comment type="similarity">
    <text evidence="1 5">Belongs to the Fmt family.</text>
</comment>
<dbReference type="EMBL" id="FWDO01000004">
    <property type="protein sequence ID" value="SLM17749.1"/>
    <property type="molecule type" value="Genomic_DNA"/>
</dbReference>
<dbReference type="EC" id="2.1.2.9" evidence="2 5"/>
<dbReference type="HAMAP" id="MF_00182">
    <property type="entry name" value="Formyl_trans"/>
    <property type="match status" value="1"/>
</dbReference>